<accession>A0A164WUX3</accession>
<protein>
    <submittedName>
        <fullName evidence="1">Uncharacterized protein</fullName>
    </submittedName>
</protein>
<evidence type="ECO:0000313" key="1">
    <source>
        <dbReference type="EMBL" id="KZS95384.1"/>
    </source>
</evidence>
<gene>
    <name evidence="1" type="ORF">SISNIDRAFT_346928</name>
</gene>
<evidence type="ECO:0000313" key="2">
    <source>
        <dbReference type="Proteomes" id="UP000076722"/>
    </source>
</evidence>
<reference evidence="1 2" key="1">
    <citation type="journal article" date="2016" name="Mol. Biol. Evol.">
        <title>Comparative Genomics of Early-Diverging Mushroom-Forming Fungi Provides Insights into the Origins of Lignocellulose Decay Capabilities.</title>
        <authorList>
            <person name="Nagy L.G."/>
            <person name="Riley R."/>
            <person name="Tritt A."/>
            <person name="Adam C."/>
            <person name="Daum C."/>
            <person name="Floudas D."/>
            <person name="Sun H."/>
            <person name="Yadav J.S."/>
            <person name="Pangilinan J."/>
            <person name="Larsson K.H."/>
            <person name="Matsuura K."/>
            <person name="Barry K."/>
            <person name="Labutti K."/>
            <person name="Kuo R."/>
            <person name="Ohm R.A."/>
            <person name="Bhattacharya S.S."/>
            <person name="Shirouzu T."/>
            <person name="Yoshinaga Y."/>
            <person name="Martin F.M."/>
            <person name="Grigoriev I.V."/>
            <person name="Hibbett D.S."/>
        </authorList>
    </citation>
    <scope>NUCLEOTIDE SEQUENCE [LARGE SCALE GENOMIC DNA]</scope>
    <source>
        <strain evidence="1 2">HHB9708</strain>
    </source>
</reference>
<dbReference type="AlphaFoldDB" id="A0A164WUX3"/>
<name>A0A164WUX3_9AGAM</name>
<proteinExistence type="predicted"/>
<keyword evidence="2" id="KW-1185">Reference proteome</keyword>
<dbReference type="Proteomes" id="UP000076722">
    <property type="component" value="Unassembled WGS sequence"/>
</dbReference>
<organism evidence="1 2">
    <name type="scientific">Sistotremastrum niveocremeum HHB9708</name>
    <dbReference type="NCBI Taxonomy" id="1314777"/>
    <lineage>
        <taxon>Eukaryota</taxon>
        <taxon>Fungi</taxon>
        <taxon>Dikarya</taxon>
        <taxon>Basidiomycota</taxon>
        <taxon>Agaricomycotina</taxon>
        <taxon>Agaricomycetes</taxon>
        <taxon>Sistotremastrales</taxon>
        <taxon>Sistotremastraceae</taxon>
        <taxon>Sertulicium</taxon>
        <taxon>Sertulicium niveocremeum</taxon>
    </lineage>
</organism>
<dbReference type="EMBL" id="KV419401">
    <property type="protein sequence ID" value="KZS95384.1"/>
    <property type="molecule type" value="Genomic_DNA"/>
</dbReference>
<sequence length="138" mass="15955">MLFALWDHFFILPLNVVGSGNSLLCLCLSETACRPFIVILAGFRLVSFIPCHQFQRNLRNSAASIMQSVLGWRSHSPRQRSLRYVLVPIPRVTRHPLALFHTRPRTKSLEQWPRLSDGDRRDGMTQWINPVTSITWTE</sequence>